<evidence type="ECO:0000259" key="1">
    <source>
        <dbReference type="Pfam" id="PF12146"/>
    </source>
</evidence>
<dbReference type="InterPro" id="IPR022742">
    <property type="entry name" value="Hydrolase_4"/>
</dbReference>
<name>A0A174GM51_9FIRM</name>
<reference evidence="2 4" key="1">
    <citation type="submission" date="2015-09" db="EMBL/GenBank/DDBJ databases">
        <authorList>
            <consortium name="Pathogen Informatics"/>
        </authorList>
    </citation>
    <scope>NUCLEOTIDE SEQUENCE [LARGE SCALE GENOMIC DNA]</scope>
    <source>
        <strain evidence="2 4">2789STDY5608849</strain>
    </source>
</reference>
<protein>
    <submittedName>
        <fullName evidence="3">Alpha/beta hydrolase</fullName>
    </submittedName>
    <submittedName>
        <fullName evidence="2">Phospholipase ytpA</fullName>
        <ecNumber evidence="2">3.1.1.-</ecNumber>
    </submittedName>
</protein>
<feature type="domain" description="Serine aminopeptidase S33" evidence="1">
    <location>
        <begin position="50"/>
        <end position="304"/>
    </location>
</feature>
<dbReference type="EC" id="3.1.1.-" evidence="2"/>
<dbReference type="InterPro" id="IPR051044">
    <property type="entry name" value="MAG_DAG_Lipase"/>
</dbReference>
<gene>
    <name evidence="2" type="primary">ytpA_2</name>
    <name evidence="2" type="ORF">ERS852406_02456</name>
    <name evidence="3" type="ORF">JTJ23_10335</name>
</gene>
<dbReference type="AlphaFoldDB" id="A0A174GM51"/>
<dbReference type="RefSeq" id="WP_022462559.1">
    <property type="nucleotide sequence ID" value="NZ_CABJFB010000001.1"/>
</dbReference>
<dbReference type="GO" id="GO:0016787">
    <property type="term" value="F:hydrolase activity"/>
    <property type="evidence" value="ECO:0007669"/>
    <property type="project" value="UniProtKB-KW"/>
</dbReference>
<evidence type="ECO:0000313" key="3">
    <source>
        <dbReference type="EMBL" id="MBN2953968.1"/>
    </source>
</evidence>
<evidence type="ECO:0000313" key="4">
    <source>
        <dbReference type="Proteomes" id="UP000095706"/>
    </source>
</evidence>
<dbReference type="EMBL" id="JAFHBD010000045">
    <property type="protein sequence ID" value="MBN2953968.1"/>
    <property type="molecule type" value="Genomic_DNA"/>
</dbReference>
<accession>A0A174GM51</accession>
<dbReference type="PANTHER" id="PTHR11614">
    <property type="entry name" value="PHOSPHOLIPASE-RELATED"/>
    <property type="match status" value="1"/>
</dbReference>
<evidence type="ECO:0000313" key="2">
    <source>
        <dbReference type="EMBL" id="CUO63722.1"/>
    </source>
</evidence>
<keyword evidence="2" id="KW-0378">Hydrolase</keyword>
<dbReference type="Proteomes" id="UP000095706">
    <property type="component" value="Unassembled WGS sequence"/>
</dbReference>
<dbReference type="Proteomes" id="UP000737612">
    <property type="component" value="Unassembled WGS sequence"/>
</dbReference>
<dbReference type="Pfam" id="PF12146">
    <property type="entry name" value="Hydrolase_4"/>
    <property type="match status" value="1"/>
</dbReference>
<organism evidence="2 4">
    <name type="scientific">Fusicatenibacter saccharivorans</name>
    <dbReference type="NCBI Taxonomy" id="1150298"/>
    <lineage>
        <taxon>Bacteria</taxon>
        <taxon>Bacillati</taxon>
        <taxon>Bacillota</taxon>
        <taxon>Clostridia</taxon>
        <taxon>Lachnospirales</taxon>
        <taxon>Lachnospiraceae</taxon>
        <taxon>Fusicatenibacter</taxon>
    </lineage>
</organism>
<dbReference type="Gene3D" id="3.40.50.1820">
    <property type="entry name" value="alpha/beta hydrolase"/>
    <property type="match status" value="1"/>
</dbReference>
<dbReference type="EMBL" id="CYYV01000011">
    <property type="protein sequence ID" value="CUO63722.1"/>
    <property type="molecule type" value="Genomic_DNA"/>
</dbReference>
<dbReference type="InterPro" id="IPR029058">
    <property type="entry name" value="AB_hydrolase_fold"/>
</dbReference>
<reference evidence="3" key="2">
    <citation type="submission" date="2021-02" db="EMBL/GenBank/DDBJ databases">
        <title>Metagenome-assembled genomes from human diarrheal sample B26.</title>
        <authorList>
            <person name="Ateba T.P."/>
            <person name="Alayande K.A."/>
            <person name="Mwanza M."/>
        </authorList>
    </citation>
    <scope>NUCLEOTIDE SEQUENCE</scope>
    <source>
        <strain evidence="3">06WH</strain>
    </source>
</reference>
<proteinExistence type="predicted"/>
<dbReference type="SUPFAM" id="SSF53474">
    <property type="entry name" value="alpha/beta-Hydrolases"/>
    <property type="match status" value="1"/>
</dbReference>
<sequence>MRTRVLQEKNYAERMQNGVEPYLAAHAEEFYWERESGHPIHVLRYRAFRPRGVVVISHGFTENAEKYKEIVYYFIKEHFHVYLPEHCGHGKSYRLVEDPSLVYVDSYHRYVEDLLFVARKAKAEACGLPLVLYSHSMGGGIAAAAAAKAPHLFRKVVLSSPMIRPLTGKVPFADAKRIAAFACATERGTQYVVGQKPYQGIESFKQSSSLSRPRFLYYQQKREKEPLYHLNAASYGWLHAAAHLYRDLMRSGWKRIEAPVLLFQAENDHLVSNRAQERMIRKMAERRPGMAKMVKVPGAKHELFGTRGRMLQTYWNMVFAFLEKDL</sequence>